<sequence length="231" mass="26650">MFAIPIVRASNRSQEAECKPTADVDADRNSEDTATTGPASPELMLIAIPEYTQQPQSPRTSRFAQKLQDASPRHQRSPPREASQTQFRERWRKWRTSNEIDVKLRAKRASINRELAGMNPEPGDAGKQQAVDTSIPAYRRNQRRWRKVQGSPWPSMPLRTEFEEDVVDEAYRTMSPREQRTFRQDFDYAPDEYVVLPKAETLDKAQRLGEEFVRKRKAGELEGEDEGDEEV</sequence>
<dbReference type="Proteomes" id="UP001274830">
    <property type="component" value="Unassembled WGS sequence"/>
</dbReference>
<comment type="caution">
    <text evidence="2">The sequence shown here is derived from an EMBL/GenBank/DDBJ whole genome shotgun (WGS) entry which is preliminary data.</text>
</comment>
<reference evidence="2" key="1">
    <citation type="submission" date="2023-07" db="EMBL/GenBank/DDBJ databases">
        <title>Black Yeasts Isolated from many extreme environments.</title>
        <authorList>
            <person name="Coleine C."/>
            <person name="Stajich J.E."/>
            <person name="Selbmann L."/>
        </authorList>
    </citation>
    <scope>NUCLEOTIDE SEQUENCE</scope>
    <source>
        <strain evidence="2">CCFEE 5485</strain>
    </source>
</reference>
<gene>
    <name evidence="2" type="ORF">LTR78_004033</name>
</gene>
<name>A0AAE0WR45_9PEZI</name>
<evidence type="ECO:0000256" key="1">
    <source>
        <dbReference type="SAM" id="MobiDB-lite"/>
    </source>
</evidence>
<proteinExistence type="predicted"/>
<feature type="region of interest" description="Disordered" evidence="1">
    <location>
        <begin position="114"/>
        <end position="157"/>
    </location>
</feature>
<dbReference type="AlphaFoldDB" id="A0AAE0WR45"/>
<feature type="compositionally biased region" description="Acidic residues" evidence="1">
    <location>
        <begin position="221"/>
        <end position="231"/>
    </location>
</feature>
<feature type="region of interest" description="Disordered" evidence="1">
    <location>
        <begin position="207"/>
        <end position="231"/>
    </location>
</feature>
<evidence type="ECO:0000313" key="2">
    <source>
        <dbReference type="EMBL" id="KAK3676282.1"/>
    </source>
</evidence>
<organism evidence="2 3">
    <name type="scientific">Recurvomyces mirabilis</name>
    <dbReference type="NCBI Taxonomy" id="574656"/>
    <lineage>
        <taxon>Eukaryota</taxon>
        <taxon>Fungi</taxon>
        <taxon>Dikarya</taxon>
        <taxon>Ascomycota</taxon>
        <taxon>Pezizomycotina</taxon>
        <taxon>Dothideomycetes</taxon>
        <taxon>Dothideomycetidae</taxon>
        <taxon>Mycosphaerellales</taxon>
        <taxon>Teratosphaeriaceae</taxon>
        <taxon>Recurvomyces</taxon>
    </lineage>
</organism>
<dbReference type="EMBL" id="JAUTXT010000011">
    <property type="protein sequence ID" value="KAK3676282.1"/>
    <property type="molecule type" value="Genomic_DNA"/>
</dbReference>
<evidence type="ECO:0000313" key="3">
    <source>
        <dbReference type="Proteomes" id="UP001274830"/>
    </source>
</evidence>
<feature type="region of interest" description="Disordered" evidence="1">
    <location>
        <begin position="1"/>
        <end position="90"/>
    </location>
</feature>
<accession>A0AAE0WR45</accession>
<keyword evidence="3" id="KW-1185">Reference proteome</keyword>
<feature type="compositionally biased region" description="Basic and acidic residues" evidence="1">
    <location>
        <begin position="14"/>
        <end position="31"/>
    </location>
</feature>
<feature type="compositionally biased region" description="Polar residues" evidence="1">
    <location>
        <begin position="51"/>
        <end position="63"/>
    </location>
</feature>
<protein>
    <submittedName>
        <fullName evidence="2">Uncharacterized protein</fullName>
    </submittedName>
</protein>